<dbReference type="Gene3D" id="3.30.300.30">
    <property type="match status" value="1"/>
</dbReference>
<organism evidence="4 5">
    <name type="scientific">Lawsonella clevelandensis</name>
    <dbReference type="NCBI Taxonomy" id="1528099"/>
    <lineage>
        <taxon>Bacteria</taxon>
        <taxon>Bacillati</taxon>
        <taxon>Actinomycetota</taxon>
        <taxon>Actinomycetes</taxon>
        <taxon>Mycobacteriales</taxon>
        <taxon>Lawsonellaceae</taxon>
        <taxon>Lawsonella</taxon>
    </lineage>
</organism>
<accession>A0A2W5K168</accession>
<dbReference type="GO" id="GO:0008756">
    <property type="term" value="F:o-succinylbenzoate-CoA ligase activity"/>
    <property type="evidence" value="ECO:0007669"/>
    <property type="project" value="UniProtKB-EC"/>
</dbReference>
<name>A0A2W5K168_9ACTN</name>
<dbReference type="PANTHER" id="PTHR43201">
    <property type="entry name" value="ACYL-COA SYNTHETASE"/>
    <property type="match status" value="1"/>
</dbReference>
<feature type="domain" description="AMP-binding enzyme C-terminal" evidence="3">
    <location>
        <begin position="323"/>
        <end position="398"/>
    </location>
</feature>
<dbReference type="Pfam" id="PF00501">
    <property type="entry name" value="AMP-binding"/>
    <property type="match status" value="1"/>
</dbReference>
<reference evidence="4 5" key="1">
    <citation type="submission" date="2017-08" db="EMBL/GenBank/DDBJ databases">
        <title>Infants hospitalized years apart are colonized by the same room-sourced microbial strains.</title>
        <authorList>
            <person name="Brooks B."/>
            <person name="Olm M.R."/>
            <person name="Firek B.A."/>
            <person name="Baker R."/>
            <person name="Thomas B.C."/>
            <person name="Morowitz M.J."/>
            <person name="Banfield J.F."/>
        </authorList>
    </citation>
    <scope>NUCLEOTIDE SEQUENCE [LARGE SCALE GENOMIC DNA]</scope>
    <source>
        <strain evidence="4">S2_006_000_R1_57</strain>
    </source>
</reference>
<dbReference type="PROSITE" id="PS00455">
    <property type="entry name" value="AMP_BINDING"/>
    <property type="match status" value="1"/>
</dbReference>
<dbReference type="InterPro" id="IPR000873">
    <property type="entry name" value="AMP-dep_synth/lig_dom"/>
</dbReference>
<proteinExistence type="inferred from homology"/>
<protein>
    <submittedName>
        <fullName evidence="4">O-succinylbenzoic acid--CoA ligase</fullName>
        <ecNumber evidence="4">6.2.1.26</ecNumber>
    </submittedName>
</protein>
<dbReference type="InterPro" id="IPR025110">
    <property type="entry name" value="AMP-bd_C"/>
</dbReference>
<dbReference type="GO" id="GO:0006631">
    <property type="term" value="P:fatty acid metabolic process"/>
    <property type="evidence" value="ECO:0007669"/>
    <property type="project" value="TreeGrafter"/>
</dbReference>
<evidence type="ECO:0000259" key="3">
    <source>
        <dbReference type="Pfam" id="PF13193"/>
    </source>
</evidence>
<dbReference type="Pfam" id="PF13193">
    <property type="entry name" value="AMP-binding_C"/>
    <property type="match status" value="1"/>
</dbReference>
<dbReference type="EMBL" id="QFOZ01000010">
    <property type="protein sequence ID" value="PZP88546.1"/>
    <property type="molecule type" value="Genomic_DNA"/>
</dbReference>
<evidence type="ECO:0000256" key="1">
    <source>
        <dbReference type="ARBA" id="ARBA00006432"/>
    </source>
</evidence>
<dbReference type="PANTHER" id="PTHR43201:SF8">
    <property type="entry name" value="ACYL-COA SYNTHETASE FAMILY MEMBER 3"/>
    <property type="match status" value="1"/>
</dbReference>
<feature type="domain" description="AMP-dependent synthetase/ligase" evidence="2">
    <location>
        <begin position="66"/>
        <end position="230"/>
    </location>
</feature>
<dbReference type="InterPro" id="IPR020845">
    <property type="entry name" value="AMP-binding_CS"/>
</dbReference>
<sequence length="417" mass="45439">MFNNCSVQHFIEPLYLPSYSRMDSIYPLLRECLRGTTPPLVVLPANPVEAQRLHHHFVGKPAPGSALIMTTSGTTGTPKGARLSAATLRASIDSTHTALGGPGRWLLAVPAHHIIGMQVLLRSLHTGYPPVTMPIDDGFQLAQSQPQRRHYASLVPNQLDTLYQDLHSSRPDTRRTAEKALHACAQLDAILSGGAPLPQHIDDYLTAAGLTIVRGYGSSEVAGGVLFDGRPGPATQIRVDPTTHRISISGDTLADGYVGMDTHPDWTVESSGDNCESDDQSNSRRWYHTHDLGHWTADGRLIIDGRLDEAINSGGIMVIPQPLEKLLLTHPQVKDCAIIGLPHPHFGHRVTAVIVPEDGATPPTLDEICGVLESTFDYYSLPKDLIILPHLPHRSNGKLNRQLLVSLAQQKHSSHPR</sequence>
<keyword evidence="4" id="KW-0436">Ligase</keyword>
<dbReference type="Gene3D" id="3.40.50.12780">
    <property type="entry name" value="N-terminal domain of ligase-like"/>
    <property type="match status" value="1"/>
</dbReference>
<dbReference type="InterPro" id="IPR042099">
    <property type="entry name" value="ANL_N_sf"/>
</dbReference>
<dbReference type="InterPro" id="IPR045851">
    <property type="entry name" value="AMP-bd_C_sf"/>
</dbReference>
<evidence type="ECO:0000313" key="5">
    <source>
        <dbReference type="Proteomes" id="UP000248606"/>
    </source>
</evidence>
<dbReference type="SUPFAM" id="SSF56801">
    <property type="entry name" value="Acetyl-CoA synthetase-like"/>
    <property type="match status" value="1"/>
</dbReference>
<comment type="similarity">
    <text evidence="1">Belongs to the ATP-dependent AMP-binding enzyme family.</text>
</comment>
<gene>
    <name evidence="4" type="ORF">DI579_05870</name>
</gene>
<dbReference type="EC" id="6.2.1.26" evidence="4"/>
<dbReference type="AlphaFoldDB" id="A0A2W5K168"/>
<dbReference type="Proteomes" id="UP000248606">
    <property type="component" value="Unassembled WGS sequence"/>
</dbReference>
<evidence type="ECO:0000313" key="4">
    <source>
        <dbReference type="EMBL" id="PZP88546.1"/>
    </source>
</evidence>
<dbReference type="GO" id="GO:0031956">
    <property type="term" value="F:medium-chain fatty acid-CoA ligase activity"/>
    <property type="evidence" value="ECO:0007669"/>
    <property type="project" value="TreeGrafter"/>
</dbReference>
<evidence type="ECO:0000259" key="2">
    <source>
        <dbReference type="Pfam" id="PF00501"/>
    </source>
</evidence>
<comment type="caution">
    <text evidence="4">The sequence shown here is derived from an EMBL/GenBank/DDBJ whole genome shotgun (WGS) entry which is preliminary data.</text>
</comment>